<proteinExistence type="predicted"/>
<keyword evidence="1" id="KW-0238">DNA-binding</keyword>
<comment type="caution">
    <text evidence="4">The sequence shown here is derived from an EMBL/GenBank/DDBJ whole genome shotgun (WGS) entry which is preliminary data.</text>
</comment>
<organism evidence="4 5">
    <name type="scientific">Methylacidiphilum caldifontis</name>
    <dbReference type="NCBI Taxonomy" id="2795386"/>
    <lineage>
        <taxon>Bacteria</taxon>
        <taxon>Pseudomonadati</taxon>
        <taxon>Verrucomicrobiota</taxon>
        <taxon>Methylacidiphilae</taxon>
        <taxon>Methylacidiphilales</taxon>
        <taxon>Methylacidiphilaceae</taxon>
        <taxon>Methylacidiphilum (ex Ratnadevi et al. 2023)</taxon>
    </lineage>
</organism>
<evidence type="ECO:0000256" key="2">
    <source>
        <dbReference type="SAM" id="MobiDB-lite"/>
    </source>
</evidence>
<feature type="domain" description="Cas12f1-like TNB" evidence="3">
    <location>
        <begin position="10"/>
        <end position="48"/>
    </location>
</feature>
<dbReference type="Pfam" id="PF07282">
    <property type="entry name" value="Cas12f1-like_TNB"/>
    <property type="match status" value="1"/>
</dbReference>
<keyword evidence="5" id="KW-1185">Reference proteome</keyword>
<feature type="region of interest" description="Disordered" evidence="2">
    <location>
        <begin position="41"/>
        <end position="70"/>
    </location>
</feature>
<protein>
    <recommendedName>
        <fullName evidence="3">Cas12f1-like TNB domain-containing protein</fullName>
    </recommendedName>
</protein>
<dbReference type="InterPro" id="IPR010095">
    <property type="entry name" value="Cas12f1-like_TNB"/>
</dbReference>
<accession>A0A4Y8PCD8</accession>
<evidence type="ECO:0000256" key="1">
    <source>
        <dbReference type="ARBA" id="ARBA00023125"/>
    </source>
</evidence>
<dbReference type="Proteomes" id="UP000297713">
    <property type="component" value="Unassembled WGS sequence"/>
</dbReference>
<sequence>MGSKKEESDTFLGYKLHGLGGWLGTVPAPYTSQTCPVPECGHVSQANRPRKRHSGARGAGMKAMPIQWER</sequence>
<evidence type="ECO:0000313" key="4">
    <source>
        <dbReference type="EMBL" id="TFE68594.1"/>
    </source>
</evidence>
<evidence type="ECO:0000313" key="5">
    <source>
        <dbReference type="Proteomes" id="UP000297713"/>
    </source>
</evidence>
<evidence type="ECO:0000259" key="3">
    <source>
        <dbReference type="Pfam" id="PF07282"/>
    </source>
</evidence>
<dbReference type="EMBL" id="LXQC01000139">
    <property type="protein sequence ID" value="TFE68594.1"/>
    <property type="molecule type" value="Genomic_DNA"/>
</dbReference>
<name>A0A4Y8PCD8_9BACT</name>
<gene>
    <name evidence="4" type="ORF">A7Q10_08065</name>
</gene>
<dbReference type="AlphaFoldDB" id="A0A4Y8PCD8"/>
<reference evidence="4 5" key="1">
    <citation type="submission" date="2016-05" db="EMBL/GenBank/DDBJ databases">
        <title>Diversity and Homogeneity among Thermoacidophilic Verrucomicrobia Methanotrophs Linked with Geographical Origin.</title>
        <authorList>
            <person name="Erikstad H.-A."/>
            <person name="Smestad N.B."/>
            <person name="Ceballos R.M."/>
            <person name="Birkeland N.-K."/>
        </authorList>
    </citation>
    <scope>NUCLEOTIDE SEQUENCE [LARGE SCALE GENOMIC DNA]</scope>
    <source>
        <strain evidence="4 5">Phi</strain>
    </source>
</reference>
<dbReference type="GO" id="GO:0003677">
    <property type="term" value="F:DNA binding"/>
    <property type="evidence" value="ECO:0007669"/>
    <property type="project" value="UniProtKB-KW"/>
</dbReference>